<dbReference type="PROSITE" id="PS50949">
    <property type="entry name" value="HTH_GNTR"/>
    <property type="match status" value="1"/>
</dbReference>
<sequence length="125" mass="14349">MLIRIDFQSDVPIYLQLKNQIVHGIANSELQPEESLPSVRQMAEDIGINLHTVNKGYNLLKDEGFVTIDRRKGAVVNEIPIKPSEKVKETLKDELKNIIAQAHCFGMDKEEFINECLSMYDEYNK</sequence>
<dbReference type="Pfam" id="PF00392">
    <property type="entry name" value="GntR"/>
    <property type="match status" value="1"/>
</dbReference>
<dbReference type="GO" id="GO:0003700">
    <property type="term" value="F:DNA-binding transcription factor activity"/>
    <property type="evidence" value="ECO:0007669"/>
    <property type="project" value="InterPro"/>
</dbReference>
<dbReference type="SUPFAM" id="SSF46785">
    <property type="entry name" value="Winged helix' DNA-binding domain"/>
    <property type="match status" value="1"/>
</dbReference>
<evidence type="ECO:0000256" key="2">
    <source>
        <dbReference type="ARBA" id="ARBA00023125"/>
    </source>
</evidence>
<evidence type="ECO:0000313" key="6">
    <source>
        <dbReference type="Proteomes" id="UP000184241"/>
    </source>
</evidence>
<evidence type="ECO:0000256" key="1">
    <source>
        <dbReference type="ARBA" id="ARBA00023015"/>
    </source>
</evidence>
<keyword evidence="3" id="KW-0804">Transcription</keyword>
<accession>A0A1M5YHJ3</accession>
<dbReference type="PANTHER" id="PTHR38445">
    <property type="entry name" value="HTH-TYPE TRANSCRIPTIONAL REPRESSOR YTRA"/>
    <property type="match status" value="1"/>
</dbReference>
<dbReference type="Proteomes" id="UP000184241">
    <property type="component" value="Unassembled WGS sequence"/>
</dbReference>
<evidence type="ECO:0000313" key="5">
    <source>
        <dbReference type="EMBL" id="SHI11349.1"/>
    </source>
</evidence>
<evidence type="ECO:0000256" key="3">
    <source>
        <dbReference type="ARBA" id="ARBA00023163"/>
    </source>
</evidence>
<keyword evidence="1" id="KW-0805">Transcription regulation</keyword>
<protein>
    <submittedName>
        <fullName evidence="5">Transcriptional regulator, GntR family</fullName>
    </submittedName>
</protein>
<dbReference type="RefSeq" id="WP_073019092.1">
    <property type="nucleotide sequence ID" value="NZ_FQXU01000006.1"/>
</dbReference>
<dbReference type="AlphaFoldDB" id="A0A1M5YHJ3"/>
<name>A0A1M5YHJ3_9CLOT</name>
<dbReference type="PANTHER" id="PTHR38445:SF12">
    <property type="entry name" value="GNTR-FAMILY TRANSCRIPTIONAL REGULATOR"/>
    <property type="match status" value="1"/>
</dbReference>
<proteinExistence type="predicted"/>
<evidence type="ECO:0000259" key="4">
    <source>
        <dbReference type="PROSITE" id="PS50949"/>
    </source>
</evidence>
<dbReference type="InterPro" id="IPR036390">
    <property type="entry name" value="WH_DNA-bd_sf"/>
</dbReference>
<dbReference type="GO" id="GO:0003677">
    <property type="term" value="F:DNA binding"/>
    <property type="evidence" value="ECO:0007669"/>
    <property type="project" value="UniProtKB-KW"/>
</dbReference>
<dbReference type="InterPro" id="IPR036388">
    <property type="entry name" value="WH-like_DNA-bd_sf"/>
</dbReference>
<reference evidence="5 6" key="1">
    <citation type="submission" date="2016-11" db="EMBL/GenBank/DDBJ databases">
        <authorList>
            <person name="Jaros S."/>
            <person name="Januszkiewicz K."/>
            <person name="Wedrychowicz H."/>
        </authorList>
    </citation>
    <scope>NUCLEOTIDE SEQUENCE [LARGE SCALE GENOMIC DNA]</scope>
    <source>
        <strain evidence="5 6">DSM 6191</strain>
    </source>
</reference>
<keyword evidence="2" id="KW-0238">DNA-binding</keyword>
<organism evidence="5 6">
    <name type="scientific">Clostridium intestinale DSM 6191</name>
    <dbReference type="NCBI Taxonomy" id="1121320"/>
    <lineage>
        <taxon>Bacteria</taxon>
        <taxon>Bacillati</taxon>
        <taxon>Bacillota</taxon>
        <taxon>Clostridia</taxon>
        <taxon>Eubacteriales</taxon>
        <taxon>Clostridiaceae</taxon>
        <taxon>Clostridium</taxon>
    </lineage>
</organism>
<dbReference type="EMBL" id="FQXU01000006">
    <property type="protein sequence ID" value="SHI11349.1"/>
    <property type="molecule type" value="Genomic_DNA"/>
</dbReference>
<gene>
    <name evidence="5" type="ORF">SAMN02745941_01993</name>
</gene>
<feature type="domain" description="HTH gntR-type" evidence="4">
    <location>
        <begin position="11"/>
        <end position="79"/>
    </location>
</feature>
<dbReference type="SMART" id="SM00345">
    <property type="entry name" value="HTH_GNTR"/>
    <property type="match status" value="1"/>
</dbReference>
<dbReference type="InterPro" id="IPR000524">
    <property type="entry name" value="Tscrpt_reg_HTH_GntR"/>
</dbReference>
<dbReference type="CDD" id="cd07377">
    <property type="entry name" value="WHTH_GntR"/>
    <property type="match status" value="1"/>
</dbReference>
<dbReference type="Gene3D" id="1.10.10.10">
    <property type="entry name" value="Winged helix-like DNA-binding domain superfamily/Winged helix DNA-binding domain"/>
    <property type="match status" value="1"/>
</dbReference>